<evidence type="ECO:0000313" key="1">
    <source>
        <dbReference type="EMBL" id="CAF0940032.1"/>
    </source>
</evidence>
<organism evidence="1 3">
    <name type="scientific">Didymodactylos carnosus</name>
    <dbReference type="NCBI Taxonomy" id="1234261"/>
    <lineage>
        <taxon>Eukaryota</taxon>
        <taxon>Metazoa</taxon>
        <taxon>Spiralia</taxon>
        <taxon>Gnathifera</taxon>
        <taxon>Rotifera</taxon>
        <taxon>Eurotatoria</taxon>
        <taxon>Bdelloidea</taxon>
        <taxon>Philodinida</taxon>
        <taxon>Philodinidae</taxon>
        <taxon>Didymodactylos</taxon>
    </lineage>
</organism>
<dbReference type="Proteomes" id="UP000663829">
    <property type="component" value="Unassembled WGS sequence"/>
</dbReference>
<keyword evidence="3" id="KW-1185">Reference proteome</keyword>
<gene>
    <name evidence="1" type="ORF">GPM918_LOCUS10656</name>
    <name evidence="2" type="ORF">SRO942_LOCUS10657</name>
</gene>
<dbReference type="AlphaFoldDB" id="A0A814CH47"/>
<dbReference type="EMBL" id="CAJOBC010002122">
    <property type="protein sequence ID" value="CAF3716618.1"/>
    <property type="molecule type" value="Genomic_DNA"/>
</dbReference>
<evidence type="ECO:0000313" key="2">
    <source>
        <dbReference type="EMBL" id="CAF3716618.1"/>
    </source>
</evidence>
<dbReference type="Proteomes" id="UP000681722">
    <property type="component" value="Unassembled WGS sequence"/>
</dbReference>
<protein>
    <submittedName>
        <fullName evidence="1">Uncharacterized protein</fullName>
    </submittedName>
</protein>
<accession>A0A814CH47</accession>
<reference evidence="1" key="1">
    <citation type="submission" date="2021-02" db="EMBL/GenBank/DDBJ databases">
        <authorList>
            <person name="Nowell W R."/>
        </authorList>
    </citation>
    <scope>NUCLEOTIDE SEQUENCE</scope>
</reference>
<evidence type="ECO:0000313" key="3">
    <source>
        <dbReference type="Proteomes" id="UP000663829"/>
    </source>
</evidence>
<sequence length="294" mass="34033">MTINATNHRYFLSVVEYNEKVYQKPKLSDLKRLENSFLKPELNLYIDPLELKPWEIIQENIRQNSADISEQQKALRSLLIQGSTKKIKEKFVLELTRNTNTAVNCEPLPRKTPYSTAIQIPVLKFLRICVYPILNTNVIFRSLCQTTCQSCRFESEVLMEVDAMILNSRNVTITEKLIDQLLFQCNSNDPCIRCHSNDMSKVITNTIIDCPQVLLVLKQGQQENTSFLEIINLSPYTDEEIIGVQYDTSYRMVACVYRAVLDEFGSIFIARIKSIIVYIITRYLLSTKNQLKLI</sequence>
<proteinExistence type="predicted"/>
<name>A0A814CH47_9BILA</name>
<dbReference type="EMBL" id="CAJNOQ010002122">
    <property type="protein sequence ID" value="CAF0940032.1"/>
    <property type="molecule type" value="Genomic_DNA"/>
</dbReference>
<comment type="caution">
    <text evidence="1">The sequence shown here is derived from an EMBL/GenBank/DDBJ whole genome shotgun (WGS) entry which is preliminary data.</text>
</comment>